<dbReference type="PANTHER" id="PTHR12241:SF147">
    <property type="entry name" value="TUBULIN POLYGLUTAMYLASE TTLL7"/>
    <property type="match status" value="1"/>
</dbReference>
<dbReference type="Proteomes" id="UP000688137">
    <property type="component" value="Unassembled WGS sequence"/>
</dbReference>
<evidence type="ECO:0000313" key="5">
    <source>
        <dbReference type="EMBL" id="CAD8045418.1"/>
    </source>
</evidence>
<evidence type="ECO:0000313" key="6">
    <source>
        <dbReference type="Proteomes" id="UP000688137"/>
    </source>
</evidence>
<comment type="caution">
    <text evidence="5">The sequence shown here is derived from an EMBL/GenBank/DDBJ whole genome shotgun (WGS) entry which is preliminary data.</text>
</comment>
<evidence type="ECO:0000256" key="4">
    <source>
        <dbReference type="SAM" id="SignalP"/>
    </source>
</evidence>
<feature type="signal peptide" evidence="4">
    <location>
        <begin position="1"/>
        <end position="25"/>
    </location>
</feature>
<proteinExistence type="predicted"/>
<name>A0A8S1K4Z4_PARPR</name>
<gene>
    <name evidence="5" type="ORF">PPRIM_AZ9-3.1.T0090409</name>
</gene>
<feature type="chain" id="PRO_5035845516" description="Tubulin-tyrosine ligase family protein" evidence="4">
    <location>
        <begin position="26"/>
        <end position="546"/>
    </location>
</feature>
<dbReference type="Pfam" id="PF03133">
    <property type="entry name" value="TTL"/>
    <property type="match status" value="1"/>
</dbReference>
<dbReference type="GO" id="GO:0036064">
    <property type="term" value="C:ciliary basal body"/>
    <property type="evidence" value="ECO:0007669"/>
    <property type="project" value="TreeGrafter"/>
</dbReference>
<dbReference type="GO" id="GO:0005524">
    <property type="term" value="F:ATP binding"/>
    <property type="evidence" value="ECO:0007669"/>
    <property type="project" value="UniProtKB-KW"/>
</dbReference>
<dbReference type="EMBL" id="CAJJDM010000006">
    <property type="protein sequence ID" value="CAD8045418.1"/>
    <property type="molecule type" value="Genomic_DNA"/>
</dbReference>
<dbReference type="PROSITE" id="PS51221">
    <property type="entry name" value="TTL"/>
    <property type="match status" value="1"/>
</dbReference>
<protein>
    <recommendedName>
        <fullName evidence="7">Tubulin-tyrosine ligase family protein</fullName>
    </recommendedName>
</protein>
<keyword evidence="6" id="KW-1185">Reference proteome</keyword>
<keyword evidence="1" id="KW-0436">Ligase</keyword>
<dbReference type="PANTHER" id="PTHR12241">
    <property type="entry name" value="TUBULIN POLYGLUTAMYLASE"/>
    <property type="match status" value="1"/>
</dbReference>
<keyword evidence="2" id="KW-0547">Nucleotide-binding</keyword>
<accession>A0A8S1K4Z4</accession>
<dbReference type="GO" id="GO:0070740">
    <property type="term" value="F:tubulin-glutamic acid ligase activity"/>
    <property type="evidence" value="ECO:0007669"/>
    <property type="project" value="TreeGrafter"/>
</dbReference>
<evidence type="ECO:0000256" key="2">
    <source>
        <dbReference type="ARBA" id="ARBA00022741"/>
    </source>
</evidence>
<dbReference type="OMA" id="YNNYVWG"/>
<dbReference type="GO" id="GO:0015631">
    <property type="term" value="F:tubulin binding"/>
    <property type="evidence" value="ECO:0007669"/>
    <property type="project" value="TreeGrafter"/>
</dbReference>
<keyword evidence="3" id="KW-0067">ATP-binding</keyword>
<sequence>MVIALIIKGILAPLIILLLYSNSKALQNQEQQIRNFWENIFGEVYQIRKQTFVKNSAFKPEYNQSRYNVAESPVYCKKSDSYKMVHPDIVLQDYYVWRDYPPTNLPKKITLDKTFAVLDKVSPSKTASYKYEYQLPLQLGFIYTTVSSLYNNYVWGKGLGCVLQKYSHIPGKSSVAMKNQLIDNFMKYIRDFEKKNITNPECKRNASFIPETYRLNDEDDCKAFFETFKTDDYQKKFKKYGPQYILKTNQHRGEGITVLFENETKDILEEYNYGQECGNISKQVIAQRYISNPFLYKGHKIEFRIYYTIISTKPVIAYSYSRALIKRCAKPFSVHSTEKGAHVCNTAIVKNLVKTDKDDEEIEDEEFFIDWYLEGLEDLLIKQGRAKKGWLQSYLYPKIHRSLIHMTKATYHSFARDSTFGEFFAVDFLLDDNLDVWVLEVNYNPQILSVTPDRIKRNYKMLEDHFELQYAYIKSKLYRLSQFGKTLMKNNAKSILNQSKQVEELLRDKLESQFELSKENLYVKIMDEGQPGTQAYTNLISKECLK</sequence>
<evidence type="ECO:0000256" key="1">
    <source>
        <dbReference type="ARBA" id="ARBA00022598"/>
    </source>
</evidence>
<evidence type="ECO:0008006" key="7">
    <source>
        <dbReference type="Google" id="ProtNLM"/>
    </source>
</evidence>
<dbReference type="GO" id="GO:0000226">
    <property type="term" value="P:microtubule cytoskeleton organization"/>
    <property type="evidence" value="ECO:0007669"/>
    <property type="project" value="TreeGrafter"/>
</dbReference>
<organism evidence="5 6">
    <name type="scientific">Paramecium primaurelia</name>
    <dbReference type="NCBI Taxonomy" id="5886"/>
    <lineage>
        <taxon>Eukaryota</taxon>
        <taxon>Sar</taxon>
        <taxon>Alveolata</taxon>
        <taxon>Ciliophora</taxon>
        <taxon>Intramacronucleata</taxon>
        <taxon>Oligohymenophorea</taxon>
        <taxon>Peniculida</taxon>
        <taxon>Parameciidae</taxon>
        <taxon>Paramecium</taxon>
    </lineage>
</organism>
<dbReference type="InterPro" id="IPR004344">
    <property type="entry name" value="TTL/TTLL_fam"/>
</dbReference>
<reference evidence="5" key="1">
    <citation type="submission" date="2021-01" db="EMBL/GenBank/DDBJ databases">
        <authorList>
            <consortium name="Genoscope - CEA"/>
            <person name="William W."/>
        </authorList>
    </citation>
    <scope>NUCLEOTIDE SEQUENCE</scope>
</reference>
<evidence type="ECO:0000256" key="3">
    <source>
        <dbReference type="ARBA" id="ARBA00022840"/>
    </source>
</evidence>
<keyword evidence="4" id="KW-0732">Signal</keyword>
<dbReference type="AlphaFoldDB" id="A0A8S1K4Z4"/>